<protein>
    <submittedName>
        <fullName evidence="1">Uncharacterized protein</fullName>
    </submittedName>
</protein>
<proteinExistence type="predicted"/>
<reference evidence="1 2" key="1">
    <citation type="journal article" date="2021" name="Hortic Res">
        <title>High-quality reference genome and annotation aids understanding of berry development for evergreen blueberry (Vaccinium darrowii).</title>
        <authorList>
            <person name="Yu J."/>
            <person name="Hulse-Kemp A.M."/>
            <person name="Babiker E."/>
            <person name="Staton M."/>
        </authorList>
    </citation>
    <scope>NUCLEOTIDE SEQUENCE [LARGE SCALE GENOMIC DNA]</scope>
    <source>
        <strain evidence="2">cv. NJ 8807/NJ 8810</strain>
        <tissue evidence="1">Young leaf</tissue>
    </source>
</reference>
<accession>A0ACB7X0F9</accession>
<gene>
    <name evidence="1" type="ORF">Vadar_013848</name>
</gene>
<comment type="caution">
    <text evidence="1">The sequence shown here is derived from an EMBL/GenBank/DDBJ whole genome shotgun (WGS) entry which is preliminary data.</text>
</comment>
<name>A0ACB7X0F9_9ERIC</name>
<evidence type="ECO:0000313" key="2">
    <source>
        <dbReference type="Proteomes" id="UP000828048"/>
    </source>
</evidence>
<organism evidence="1 2">
    <name type="scientific">Vaccinium darrowii</name>
    <dbReference type="NCBI Taxonomy" id="229202"/>
    <lineage>
        <taxon>Eukaryota</taxon>
        <taxon>Viridiplantae</taxon>
        <taxon>Streptophyta</taxon>
        <taxon>Embryophyta</taxon>
        <taxon>Tracheophyta</taxon>
        <taxon>Spermatophyta</taxon>
        <taxon>Magnoliopsida</taxon>
        <taxon>eudicotyledons</taxon>
        <taxon>Gunneridae</taxon>
        <taxon>Pentapetalae</taxon>
        <taxon>asterids</taxon>
        <taxon>Ericales</taxon>
        <taxon>Ericaceae</taxon>
        <taxon>Vaccinioideae</taxon>
        <taxon>Vaccinieae</taxon>
        <taxon>Vaccinium</taxon>
    </lineage>
</organism>
<evidence type="ECO:0000313" key="1">
    <source>
        <dbReference type="EMBL" id="KAH7834218.1"/>
    </source>
</evidence>
<dbReference type="EMBL" id="CM037152">
    <property type="protein sequence ID" value="KAH7834218.1"/>
    <property type="molecule type" value="Genomic_DNA"/>
</dbReference>
<keyword evidence="2" id="KW-1185">Reference proteome</keyword>
<sequence>MQSPSSQRTPSRTSPRGKGKATVDRPRARQRLQIEERAHWTSELTKDFLQCCANDIDQYGRTSISLDPAGWVRVNNAFNAITNSNYNKAQLKNRWDQLKRDWAAWIMLTESPRQTGLGWDEKNNTITAPDHWWGAMISRRKEAAKFRAAGLEHRDLMERVFRDVTAMGEGAYIPRTRQEQMEDVPANDSQELESEGTNPLGMEDPFQTTMKWYKSGAGGTSMATGYKSGGGGSSMAAGSASHGSTHKSNATKADLSHSINELLDHVKQNTQDYDRVQRAEAFRCVKALPIFRNMDDPEIEDLRWWALRQMEKMRKVETFLECDTDRQRHKWLYLENVAAIEEYRSGRAKDGIPPRMPPPAYD</sequence>
<dbReference type="Proteomes" id="UP000828048">
    <property type="component" value="Chromosome 2"/>
</dbReference>